<dbReference type="STRING" id="393762.SAMN05660472_00300"/>
<name>A0A1G8XQL7_9FIRM</name>
<sequence>MKKEEIMDYLLRLSEAKLLLVNKLFKNTEAQSKTLEPEKMQEMEIIIQEKQEIMGKIDIVDKEFVEKYAMLKKLLGITSLQELEGEEVPALKELQKKIGEIVKIIEEVQKLDEGNTEKMKRNIAEAKNNFKAVKAGKKVTAGYKNQYIESHSFFIDKKK</sequence>
<keyword evidence="1" id="KW-1005">Bacterial flagellum biogenesis</keyword>
<proteinExistence type="predicted"/>
<dbReference type="InterPro" id="IPR007809">
    <property type="entry name" value="FlgN-like"/>
</dbReference>
<dbReference type="AlphaFoldDB" id="A0A1G8XQL7"/>
<dbReference type="RefSeq" id="WP_090549317.1">
    <property type="nucleotide sequence ID" value="NZ_FNFP01000001.1"/>
</dbReference>
<gene>
    <name evidence="2" type="ORF">SAMN05660472_00300</name>
</gene>
<evidence type="ECO:0000256" key="1">
    <source>
        <dbReference type="ARBA" id="ARBA00022795"/>
    </source>
</evidence>
<accession>A0A1G8XQL7</accession>
<keyword evidence="3" id="KW-1185">Reference proteome</keyword>
<dbReference type="Pfam" id="PF05130">
    <property type="entry name" value="FlgN"/>
    <property type="match status" value="1"/>
</dbReference>
<organism evidence="2 3">
    <name type="scientific">Natronincola ferrireducens</name>
    <dbReference type="NCBI Taxonomy" id="393762"/>
    <lineage>
        <taxon>Bacteria</taxon>
        <taxon>Bacillati</taxon>
        <taxon>Bacillota</taxon>
        <taxon>Clostridia</taxon>
        <taxon>Peptostreptococcales</taxon>
        <taxon>Natronincolaceae</taxon>
        <taxon>Natronincola</taxon>
    </lineage>
</organism>
<reference evidence="2 3" key="1">
    <citation type="submission" date="2016-10" db="EMBL/GenBank/DDBJ databases">
        <authorList>
            <person name="de Groot N.N."/>
        </authorList>
    </citation>
    <scope>NUCLEOTIDE SEQUENCE [LARGE SCALE GENOMIC DNA]</scope>
    <source>
        <strain evidence="2 3">DSM 18346</strain>
    </source>
</reference>
<dbReference type="GO" id="GO:0044780">
    <property type="term" value="P:bacterial-type flagellum assembly"/>
    <property type="evidence" value="ECO:0007669"/>
    <property type="project" value="InterPro"/>
</dbReference>
<protein>
    <submittedName>
        <fullName evidence="2">FlgN protein</fullName>
    </submittedName>
</protein>
<evidence type="ECO:0000313" key="2">
    <source>
        <dbReference type="EMBL" id="SDJ92891.1"/>
    </source>
</evidence>
<dbReference type="SUPFAM" id="SSF140566">
    <property type="entry name" value="FlgN-like"/>
    <property type="match status" value="1"/>
</dbReference>
<dbReference type="OrthoDB" id="1954931at2"/>
<dbReference type="EMBL" id="FNFP01000001">
    <property type="protein sequence ID" value="SDJ92891.1"/>
    <property type="molecule type" value="Genomic_DNA"/>
</dbReference>
<dbReference type="Proteomes" id="UP000198718">
    <property type="component" value="Unassembled WGS sequence"/>
</dbReference>
<evidence type="ECO:0000313" key="3">
    <source>
        <dbReference type="Proteomes" id="UP000198718"/>
    </source>
</evidence>
<dbReference type="InterPro" id="IPR036679">
    <property type="entry name" value="FlgN-like_sf"/>
</dbReference>